<sequence>MIIGSYKKICRLLHLTRLSINQDVRNITKMTYVILSILFL</sequence>
<organism evidence="1">
    <name type="scientific">Arundo donax</name>
    <name type="common">Giant reed</name>
    <name type="synonym">Donax arundinaceus</name>
    <dbReference type="NCBI Taxonomy" id="35708"/>
    <lineage>
        <taxon>Eukaryota</taxon>
        <taxon>Viridiplantae</taxon>
        <taxon>Streptophyta</taxon>
        <taxon>Embryophyta</taxon>
        <taxon>Tracheophyta</taxon>
        <taxon>Spermatophyta</taxon>
        <taxon>Magnoliopsida</taxon>
        <taxon>Liliopsida</taxon>
        <taxon>Poales</taxon>
        <taxon>Poaceae</taxon>
        <taxon>PACMAD clade</taxon>
        <taxon>Arundinoideae</taxon>
        <taxon>Arundineae</taxon>
        <taxon>Arundo</taxon>
    </lineage>
</organism>
<evidence type="ECO:0000313" key="1">
    <source>
        <dbReference type="EMBL" id="JAD74073.1"/>
    </source>
</evidence>
<dbReference type="AlphaFoldDB" id="A0A0A9CHZ0"/>
<protein>
    <submittedName>
        <fullName evidence="1">Uncharacterized protein</fullName>
    </submittedName>
</protein>
<name>A0A0A9CHZ0_ARUDO</name>
<dbReference type="EMBL" id="GBRH01223822">
    <property type="protein sequence ID" value="JAD74073.1"/>
    <property type="molecule type" value="Transcribed_RNA"/>
</dbReference>
<proteinExistence type="predicted"/>
<reference evidence="1" key="2">
    <citation type="journal article" date="2015" name="Data Brief">
        <title>Shoot transcriptome of the giant reed, Arundo donax.</title>
        <authorList>
            <person name="Barrero R.A."/>
            <person name="Guerrero F.D."/>
            <person name="Moolhuijzen P."/>
            <person name="Goolsby J.A."/>
            <person name="Tidwell J."/>
            <person name="Bellgard S.E."/>
            <person name="Bellgard M.I."/>
        </authorList>
    </citation>
    <scope>NUCLEOTIDE SEQUENCE</scope>
    <source>
        <tissue evidence="1">Shoot tissue taken approximately 20 cm above the soil surface</tissue>
    </source>
</reference>
<accession>A0A0A9CHZ0</accession>
<reference evidence="1" key="1">
    <citation type="submission" date="2014-09" db="EMBL/GenBank/DDBJ databases">
        <authorList>
            <person name="Magalhaes I.L.F."/>
            <person name="Oliveira U."/>
            <person name="Santos F.R."/>
            <person name="Vidigal T.H.D.A."/>
            <person name="Brescovit A.D."/>
            <person name="Santos A.J."/>
        </authorList>
    </citation>
    <scope>NUCLEOTIDE SEQUENCE</scope>
    <source>
        <tissue evidence="1">Shoot tissue taken approximately 20 cm above the soil surface</tissue>
    </source>
</reference>